<feature type="domain" description="Cadherin" evidence="14">
    <location>
        <begin position="383"/>
        <end position="460"/>
    </location>
</feature>
<evidence type="ECO:0000256" key="10">
    <source>
        <dbReference type="ARBA" id="ARBA00023157"/>
    </source>
</evidence>
<dbReference type="GO" id="GO:0005886">
    <property type="term" value="C:plasma membrane"/>
    <property type="evidence" value="ECO:0007669"/>
    <property type="project" value="UniProtKB-SubCell"/>
</dbReference>
<dbReference type="InterPro" id="IPR020894">
    <property type="entry name" value="Cadherin_CS"/>
</dbReference>
<dbReference type="GO" id="GO:0009653">
    <property type="term" value="P:anatomical structure morphogenesis"/>
    <property type="evidence" value="ECO:0007669"/>
    <property type="project" value="UniProtKB-ARBA"/>
</dbReference>
<dbReference type="PANTHER" id="PTHR24026:SF126">
    <property type="entry name" value="PROTOCADHERIN FAT 4"/>
    <property type="match status" value="1"/>
</dbReference>
<dbReference type="FunFam" id="2.60.40.60:FF:000020">
    <property type="entry name" value="Dachsous cadherin-related 1b"/>
    <property type="match status" value="1"/>
</dbReference>
<keyword evidence="2" id="KW-0245">EGF-like domain</keyword>
<proteinExistence type="predicted"/>
<dbReference type="PROSITE" id="PS50268">
    <property type="entry name" value="CADHERIN_2"/>
    <property type="match status" value="6"/>
</dbReference>
<keyword evidence="11" id="KW-0325">Glycoprotein</keyword>
<evidence type="ECO:0000256" key="6">
    <source>
        <dbReference type="ARBA" id="ARBA00022837"/>
    </source>
</evidence>
<evidence type="ECO:0000259" key="14">
    <source>
        <dbReference type="PROSITE" id="PS50268"/>
    </source>
</evidence>
<keyword evidence="7" id="KW-0130">Cell adhesion</keyword>
<keyword evidence="5" id="KW-0677">Repeat</keyword>
<evidence type="ECO:0000256" key="11">
    <source>
        <dbReference type="ARBA" id="ARBA00023180"/>
    </source>
</evidence>
<feature type="compositionally biased region" description="Low complexity" evidence="13">
    <location>
        <begin position="151"/>
        <end position="160"/>
    </location>
</feature>
<feature type="domain" description="Cadherin" evidence="14">
    <location>
        <begin position="850"/>
        <end position="930"/>
    </location>
</feature>
<feature type="compositionally biased region" description="Basic and acidic residues" evidence="13">
    <location>
        <begin position="266"/>
        <end position="294"/>
    </location>
</feature>
<dbReference type="PANTHER" id="PTHR24026">
    <property type="entry name" value="FAT ATYPICAL CADHERIN-RELATED"/>
    <property type="match status" value="1"/>
</dbReference>
<dbReference type="SUPFAM" id="SSF49313">
    <property type="entry name" value="Cadherin-like"/>
    <property type="match status" value="7"/>
</dbReference>
<evidence type="ECO:0000256" key="8">
    <source>
        <dbReference type="ARBA" id="ARBA00022989"/>
    </source>
</evidence>
<accession>A0A9Q0DFW7</accession>
<evidence type="ECO:0000256" key="12">
    <source>
        <dbReference type="PROSITE-ProRule" id="PRU00043"/>
    </source>
</evidence>
<feature type="domain" description="Cadherin" evidence="14">
    <location>
        <begin position="532"/>
        <end position="638"/>
    </location>
</feature>
<gene>
    <name evidence="15" type="ORF">NHX12_011281</name>
</gene>
<feature type="domain" description="Cadherin" evidence="14">
    <location>
        <begin position="640"/>
        <end position="744"/>
    </location>
</feature>
<feature type="region of interest" description="Disordered" evidence="13">
    <location>
        <begin position="148"/>
        <end position="336"/>
    </location>
</feature>
<evidence type="ECO:0000256" key="3">
    <source>
        <dbReference type="ARBA" id="ARBA00022692"/>
    </source>
</evidence>
<feature type="compositionally biased region" description="Basic and acidic residues" evidence="13">
    <location>
        <begin position="229"/>
        <end position="255"/>
    </location>
</feature>
<evidence type="ECO:0000256" key="9">
    <source>
        <dbReference type="ARBA" id="ARBA00023136"/>
    </source>
</evidence>
<dbReference type="FunFam" id="2.60.40.60:FF:000024">
    <property type="entry name" value="FAT atypical cadherin 3"/>
    <property type="match status" value="1"/>
</dbReference>
<name>A0A9Q0DFW7_9TELE</name>
<feature type="domain" description="Cadherin" evidence="14">
    <location>
        <begin position="467"/>
        <end position="531"/>
    </location>
</feature>
<evidence type="ECO:0000313" key="15">
    <source>
        <dbReference type="EMBL" id="KAJ3587684.1"/>
    </source>
</evidence>
<evidence type="ECO:0000256" key="4">
    <source>
        <dbReference type="ARBA" id="ARBA00022729"/>
    </source>
</evidence>
<dbReference type="SMART" id="SM00112">
    <property type="entry name" value="CA"/>
    <property type="match status" value="6"/>
</dbReference>
<dbReference type="PROSITE" id="PS00232">
    <property type="entry name" value="CADHERIN_1"/>
    <property type="match status" value="3"/>
</dbReference>
<keyword evidence="3" id="KW-0812">Transmembrane</keyword>
<feature type="domain" description="Cadherin" evidence="14">
    <location>
        <begin position="745"/>
        <end position="849"/>
    </location>
</feature>
<comment type="subcellular location">
    <subcellularLocation>
        <location evidence="1">Membrane</location>
        <topology evidence="1">Single-pass membrane protein</topology>
    </subcellularLocation>
</comment>
<dbReference type="InterPro" id="IPR015919">
    <property type="entry name" value="Cadherin-like_sf"/>
</dbReference>
<comment type="caution">
    <text evidence="15">The sequence shown here is derived from an EMBL/GenBank/DDBJ whole genome shotgun (WGS) entry which is preliminary data.</text>
</comment>
<keyword evidence="9" id="KW-0472">Membrane</keyword>
<dbReference type="Gene3D" id="2.60.40.60">
    <property type="entry name" value="Cadherins"/>
    <property type="match status" value="8"/>
</dbReference>
<dbReference type="Pfam" id="PF00028">
    <property type="entry name" value="Cadherin"/>
    <property type="match status" value="5"/>
</dbReference>
<keyword evidence="10" id="KW-1015">Disulfide bond</keyword>
<feature type="compositionally biased region" description="Basic and acidic residues" evidence="13">
    <location>
        <begin position="190"/>
        <end position="202"/>
    </location>
</feature>
<evidence type="ECO:0000256" key="2">
    <source>
        <dbReference type="ARBA" id="ARBA00022536"/>
    </source>
</evidence>
<organism evidence="15 16">
    <name type="scientific">Muraenolepis orangiensis</name>
    <name type="common">Patagonian moray cod</name>
    <dbReference type="NCBI Taxonomy" id="630683"/>
    <lineage>
        <taxon>Eukaryota</taxon>
        <taxon>Metazoa</taxon>
        <taxon>Chordata</taxon>
        <taxon>Craniata</taxon>
        <taxon>Vertebrata</taxon>
        <taxon>Euteleostomi</taxon>
        <taxon>Actinopterygii</taxon>
        <taxon>Neopterygii</taxon>
        <taxon>Teleostei</taxon>
        <taxon>Neoteleostei</taxon>
        <taxon>Acanthomorphata</taxon>
        <taxon>Zeiogadaria</taxon>
        <taxon>Gadariae</taxon>
        <taxon>Gadiformes</taxon>
        <taxon>Muraenolepidoidei</taxon>
        <taxon>Muraenolepididae</taxon>
        <taxon>Muraenolepis</taxon>
    </lineage>
</organism>
<evidence type="ECO:0000256" key="7">
    <source>
        <dbReference type="ARBA" id="ARBA00022889"/>
    </source>
</evidence>
<dbReference type="Proteomes" id="UP001148018">
    <property type="component" value="Unassembled WGS sequence"/>
</dbReference>
<dbReference type="GO" id="GO:0005509">
    <property type="term" value="F:calcium ion binding"/>
    <property type="evidence" value="ECO:0007669"/>
    <property type="project" value="UniProtKB-UniRule"/>
</dbReference>
<keyword evidence="8" id="KW-1133">Transmembrane helix</keyword>
<dbReference type="InterPro" id="IPR002126">
    <property type="entry name" value="Cadherin-like_dom"/>
</dbReference>
<sequence>MRGPFSTQQTGPTGLSLMNLEPERENQFKMEEPVKVDLLGHVEITLQDVNDNPPVFPNDILDLTVEENIGDGFKIMQLTATDADEKVPSPLLHMFPHPSTKGSLTSLRRFPHLPSIKGSLTSLRRFPHLPSTKGSLTSLRRFPHLPFTKGSLTSSLTSPPLKVPSPPSEADHEKVLDGPGPGGPLQLPRLRSDIYTSERRQLPENTVLSSVSQGDCGARDQPAALPTSPHRELELEPTSPRRELELEPTSPHRELELEELELEPTSPHRELELEPTSPHRELELEPTSPRRELELEPTSPRWELELEPTSPRRELELEPTSPHLQSLEDGKAAPGGPCVSRRLDAFTLPGVLLASFMEKLNLPPSSKTKRNVFKVRPAVRRVESPKCRGPNALVTYTIVSGADDSFRVDPESGDLVATRRLDRERRSEYSLLVRADDGRQSSDMRLNITVSDLNDHAPLFSRAGYSFDLPEDTAPGSIVAAILASDPDLGLSGETQRFHVLTARARDGGGRVSRVRVYFNVLDVNDNAPVFQDSAYSRSVSEDLPPGASVVTLTATDADDGVNGQLRYSVVSGDPRGSFNVTEDGVLRTAGPLDRETRSFYNLVVAAHDLAPPPAPRFSATARVSVILLDVNDCAPVFASTRRRVAYVRENTPPDALVLTVRAADADSGPNSYVEYSLAEGPFGSKFRIGAADGEVRLAGELDREELAEYTLTVVATDKGSPPLSAATEVTVTVLDVNDNTPAFSRNVYDAEIAEDTLTGADVLRVSASDADEGSNGQIRFSVAAGDGGGAFRVDSVTGVISVARRLDREARASYSLTVQASDRGSVPRVDRATVNIVLLDVNDCAPAFELSPYTVSAPENLENLPLNILQVVARDDDQGANGQLSYMLSGGIDDAAFSLSSSGQLSLTQKPDRELQDKYVLLVTATDSGEM</sequence>
<dbReference type="EMBL" id="JANIIK010000116">
    <property type="protein sequence ID" value="KAJ3587684.1"/>
    <property type="molecule type" value="Genomic_DNA"/>
</dbReference>
<keyword evidence="16" id="KW-1185">Reference proteome</keyword>
<dbReference type="CDD" id="cd11304">
    <property type="entry name" value="Cadherin_repeat"/>
    <property type="match status" value="5"/>
</dbReference>
<evidence type="ECO:0000256" key="1">
    <source>
        <dbReference type="ARBA" id="ARBA00004167"/>
    </source>
</evidence>
<dbReference type="GO" id="GO:0007156">
    <property type="term" value="P:homophilic cell adhesion via plasma membrane adhesion molecules"/>
    <property type="evidence" value="ECO:0007669"/>
    <property type="project" value="InterPro"/>
</dbReference>
<evidence type="ECO:0000313" key="16">
    <source>
        <dbReference type="Proteomes" id="UP001148018"/>
    </source>
</evidence>
<dbReference type="PRINTS" id="PR00205">
    <property type="entry name" value="CADHERIN"/>
</dbReference>
<dbReference type="AlphaFoldDB" id="A0A9Q0DFW7"/>
<reference evidence="15" key="1">
    <citation type="submission" date="2022-07" db="EMBL/GenBank/DDBJ databases">
        <title>Chromosome-level genome of Muraenolepis orangiensis.</title>
        <authorList>
            <person name="Kim J."/>
        </authorList>
    </citation>
    <scope>NUCLEOTIDE SEQUENCE</scope>
    <source>
        <strain evidence="15">KU_S4_2022</strain>
        <tissue evidence="15">Muscle</tissue>
    </source>
</reference>
<protein>
    <recommendedName>
        <fullName evidence="14">Cadherin domain-containing protein</fullName>
    </recommendedName>
</protein>
<keyword evidence="4" id="KW-0732">Signal</keyword>
<feature type="compositionally biased region" description="Polar residues" evidence="13">
    <location>
        <begin position="203"/>
        <end position="213"/>
    </location>
</feature>
<dbReference type="OrthoDB" id="6252479at2759"/>
<evidence type="ECO:0000256" key="5">
    <source>
        <dbReference type="ARBA" id="ARBA00022737"/>
    </source>
</evidence>
<keyword evidence="6 12" id="KW-0106">Calcium</keyword>
<dbReference type="FunFam" id="2.60.40.60:FF:000010">
    <property type="entry name" value="Cadherin EGF LAG seven-pass G-type receptor 3"/>
    <property type="match status" value="1"/>
</dbReference>
<evidence type="ECO:0000256" key="13">
    <source>
        <dbReference type="SAM" id="MobiDB-lite"/>
    </source>
</evidence>